<feature type="transmembrane region" description="Helical" evidence="6">
    <location>
        <begin position="203"/>
        <end position="222"/>
    </location>
</feature>
<name>A0A515D770_9BURK</name>
<dbReference type="InterPro" id="IPR037185">
    <property type="entry name" value="EmrE-like"/>
</dbReference>
<dbReference type="EMBL" id="CP035503">
    <property type="protein sequence ID" value="QDL36273.1"/>
    <property type="molecule type" value="Genomic_DNA"/>
</dbReference>
<evidence type="ECO:0000256" key="1">
    <source>
        <dbReference type="ARBA" id="ARBA00004141"/>
    </source>
</evidence>
<organism evidence="8 9">
    <name type="scientific">Rhodoferax sediminis</name>
    <dbReference type="NCBI Taxonomy" id="2509614"/>
    <lineage>
        <taxon>Bacteria</taxon>
        <taxon>Pseudomonadati</taxon>
        <taxon>Pseudomonadota</taxon>
        <taxon>Betaproteobacteria</taxon>
        <taxon>Burkholderiales</taxon>
        <taxon>Comamonadaceae</taxon>
        <taxon>Rhodoferax</taxon>
    </lineage>
</organism>
<sequence length="314" mass="34009">MSVPTSAIDPATARTGETAHAGTDARFDTLLAWYFVIVWGSGFLATKIGIQYAAPFTFLTLRYLVGVVCLLPWLALSRPAWPASRREFFHICVAGLLMHAINLGGSHYAQYLGISAGIVALILATQPLLTAVFAHRVLHQRLNPPQWLGVALGLAGVALVVWHKVNVEAVSWASLLAVGISLAAITAGTLYQRAFCSAVDLRSASLIQFVASLLVLAPLAWTVEGFVVRWRWPLLFSILFLVVLASILAVNALHLLMRHGHATRVTSLFYLTPIVAVLLEWRMFGEVPSWLSAIGIAVTCAGVALVCRPPRART</sequence>
<evidence type="ECO:0000259" key="7">
    <source>
        <dbReference type="Pfam" id="PF00892"/>
    </source>
</evidence>
<gene>
    <name evidence="8" type="ORF">EUB48_02385</name>
</gene>
<dbReference type="InterPro" id="IPR050638">
    <property type="entry name" value="AA-Vitamin_Transporters"/>
</dbReference>
<dbReference type="OrthoDB" id="9809509at2"/>
<evidence type="ECO:0000256" key="6">
    <source>
        <dbReference type="SAM" id="Phobius"/>
    </source>
</evidence>
<dbReference type="PANTHER" id="PTHR32322:SF2">
    <property type="entry name" value="EAMA DOMAIN-CONTAINING PROTEIN"/>
    <property type="match status" value="1"/>
</dbReference>
<feature type="transmembrane region" description="Helical" evidence="6">
    <location>
        <begin position="30"/>
        <end position="50"/>
    </location>
</feature>
<feature type="domain" description="EamA" evidence="7">
    <location>
        <begin position="173"/>
        <end position="306"/>
    </location>
</feature>
<feature type="transmembrane region" description="Helical" evidence="6">
    <location>
        <begin position="290"/>
        <end position="307"/>
    </location>
</feature>
<comment type="subcellular location">
    <subcellularLocation>
        <location evidence="1">Membrane</location>
        <topology evidence="1">Multi-pass membrane protein</topology>
    </subcellularLocation>
</comment>
<evidence type="ECO:0000256" key="4">
    <source>
        <dbReference type="ARBA" id="ARBA00022989"/>
    </source>
</evidence>
<feature type="transmembrane region" description="Helical" evidence="6">
    <location>
        <begin position="169"/>
        <end position="191"/>
    </location>
</feature>
<feature type="transmembrane region" description="Helical" evidence="6">
    <location>
        <begin position="146"/>
        <end position="163"/>
    </location>
</feature>
<feature type="transmembrane region" description="Helical" evidence="6">
    <location>
        <begin position="56"/>
        <end position="76"/>
    </location>
</feature>
<dbReference type="GO" id="GO:0016020">
    <property type="term" value="C:membrane"/>
    <property type="evidence" value="ECO:0007669"/>
    <property type="project" value="UniProtKB-SubCell"/>
</dbReference>
<dbReference type="KEGG" id="rhf:EUB48_02385"/>
<feature type="transmembrane region" description="Helical" evidence="6">
    <location>
        <begin position="234"/>
        <end position="256"/>
    </location>
</feature>
<feature type="transmembrane region" description="Helical" evidence="6">
    <location>
        <begin position="88"/>
        <end position="105"/>
    </location>
</feature>
<evidence type="ECO:0000313" key="8">
    <source>
        <dbReference type="EMBL" id="QDL36273.1"/>
    </source>
</evidence>
<evidence type="ECO:0000256" key="5">
    <source>
        <dbReference type="ARBA" id="ARBA00023136"/>
    </source>
</evidence>
<dbReference type="PANTHER" id="PTHR32322">
    <property type="entry name" value="INNER MEMBRANE TRANSPORTER"/>
    <property type="match status" value="1"/>
</dbReference>
<evidence type="ECO:0000256" key="2">
    <source>
        <dbReference type="ARBA" id="ARBA00007362"/>
    </source>
</evidence>
<proteinExistence type="inferred from homology"/>
<keyword evidence="3 6" id="KW-0812">Transmembrane</keyword>
<dbReference type="RefSeq" id="WP_142817448.1">
    <property type="nucleotide sequence ID" value="NZ_CP035503.1"/>
</dbReference>
<feature type="transmembrane region" description="Helical" evidence="6">
    <location>
        <begin position="111"/>
        <end position="134"/>
    </location>
</feature>
<dbReference type="AlphaFoldDB" id="A0A515D770"/>
<comment type="similarity">
    <text evidence="2">Belongs to the EamA transporter family.</text>
</comment>
<dbReference type="InterPro" id="IPR000620">
    <property type="entry name" value="EamA_dom"/>
</dbReference>
<keyword evidence="9" id="KW-1185">Reference proteome</keyword>
<evidence type="ECO:0000256" key="3">
    <source>
        <dbReference type="ARBA" id="ARBA00022692"/>
    </source>
</evidence>
<reference evidence="8 9" key="1">
    <citation type="submission" date="2019-01" db="EMBL/GenBank/DDBJ databases">
        <title>Genomic insights into a novel species Rhodoferax sp.</title>
        <authorList>
            <person name="Jin L."/>
        </authorList>
    </citation>
    <scope>NUCLEOTIDE SEQUENCE [LARGE SCALE GENOMIC DNA]</scope>
    <source>
        <strain evidence="8 9">CHu59-6-5</strain>
    </source>
</reference>
<keyword evidence="4 6" id="KW-1133">Transmembrane helix</keyword>
<dbReference type="Pfam" id="PF00892">
    <property type="entry name" value="EamA"/>
    <property type="match status" value="2"/>
</dbReference>
<keyword evidence="5 6" id="KW-0472">Membrane</keyword>
<dbReference type="SUPFAM" id="SSF103481">
    <property type="entry name" value="Multidrug resistance efflux transporter EmrE"/>
    <property type="match status" value="2"/>
</dbReference>
<protein>
    <submittedName>
        <fullName evidence="8">EamA/RhaT family transporter</fullName>
    </submittedName>
</protein>
<evidence type="ECO:0000313" key="9">
    <source>
        <dbReference type="Proteomes" id="UP000316798"/>
    </source>
</evidence>
<dbReference type="Proteomes" id="UP000316798">
    <property type="component" value="Chromosome"/>
</dbReference>
<feature type="domain" description="EamA" evidence="7">
    <location>
        <begin position="30"/>
        <end position="161"/>
    </location>
</feature>
<accession>A0A515D770</accession>